<dbReference type="Proteomes" id="UP001374579">
    <property type="component" value="Unassembled WGS sequence"/>
</dbReference>
<dbReference type="GO" id="GO:0032979">
    <property type="term" value="P:protein insertion into mitochondrial inner membrane from matrix"/>
    <property type="evidence" value="ECO:0007669"/>
    <property type="project" value="TreeGrafter"/>
</dbReference>
<evidence type="ECO:0000256" key="1">
    <source>
        <dbReference type="SAM" id="MobiDB-lite"/>
    </source>
</evidence>
<proteinExistence type="predicted"/>
<name>A0AAN9B6R4_9CAEN</name>
<organism evidence="2 3">
    <name type="scientific">Littorina saxatilis</name>
    <dbReference type="NCBI Taxonomy" id="31220"/>
    <lineage>
        <taxon>Eukaryota</taxon>
        <taxon>Metazoa</taxon>
        <taxon>Spiralia</taxon>
        <taxon>Lophotrochozoa</taxon>
        <taxon>Mollusca</taxon>
        <taxon>Gastropoda</taxon>
        <taxon>Caenogastropoda</taxon>
        <taxon>Littorinimorpha</taxon>
        <taxon>Littorinoidea</taxon>
        <taxon>Littorinidae</taxon>
        <taxon>Littorina</taxon>
    </lineage>
</organism>
<dbReference type="AlphaFoldDB" id="A0AAN9B6R4"/>
<sequence length="365" mass="40364">MAACAVASKLQRHRILASTVLASDTMLNRSLELCSHHVSAFRQCATASHAQPRTLCPVLTKRKLARSNVAKPSFPLNELAAAGEQESHLLTKNMKFVSVCKRAVAGYSNLLGSLDIKSCTGGTAAALGCSCKPGIYQQSGGVMGNPVTKVQTVNTAALCLPRTLHQLQVHGQSTRGFSSRPGSERQEVDEEDEEERKRRLRGAVMYITNPVSWVTNKWNTAKLKRMLDPSFSEDEFLFGAKQAICHVTQMVSKGKFFELNGLALDEVIEWMRTYRTSLSDQELEALSLDVDDIVLIKNRYIQLDLEEDKQDVFIDAACFGLKVSESVPYLVDMGIRFKRDYSSNPPGSWVVAGVTHIRLQNLAPE</sequence>
<dbReference type="EMBL" id="JBAMIC010000011">
    <property type="protein sequence ID" value="KAK7099907.1"/>
    <property type="molecule type" value="Genomic_DNA"/>
</dbReference>
<evidence type="ECO:0000313" key="2">
    <source>
        <dbReference type="EMBL" id="KAK7099907.1"/>
    </source>
</evidence>
<protein>
    <recommendedName>
        <fullName evidence="4">Tim44-like domain-containing protein</fullName>
    </recommendedName>
</protein>
<dbReference type="PANTHER" id="PTHR13333:SF5">
    <property type="entry name" value="M-AAA PROTEASE-INTERACTING PROTEIN 1, MITOCHONDRIAL"/>
    <property type="match status" value="1"/>
</dbReference>
<dbReference type="PANTHER" id="PTHR13333">
    <property type="entry name" value="M-AAA PROTEASE-INTERACTING PROTEIN 1, MITOCHONDRIAL"/>
    <property type="match status" value="1"/>
</dbReference>
<reference evidence="2 3" key="1">
    <citation type="submission" date="2024-02" db="EMBL/GenBank/DDBJ databases">
        <title>Chromosome-scale genome assembly of the rough periwinkle Littorina saxatilis.</title>
        <authorList>
            <person name="De Jode A."/>
            <person name="Faria R."/>
            <person name="Formenti G."/>
            <person name="Sims Y."/>
            <person name="Smith T.P."/>
            <person name="Tracey A."/>
            <person name="Wood J.M.D."/>
            <person name="Zagrodzka Z.B."/>
            <person name="Johannesson K."/>
            <person name="Butlin R.K."/>
            <person name="Leder E.H."/>
        </authorList>
    </citation>
    <scope>NUCLEOTIDE SEQUENCE [LARGE SCALE GENOMIC DNA]</scope>
    <source>
        <strain evidence="2">Snail1</strain>
        <tissue evidence="2">Muscle</tissue>
    </source>
</reference>
<gene>
    <name evidence="2" type="ORF">V1264_022943</name>
</gene>
<keyword evidence="3" id="KW-1185">Reference proteome</keyword>
<dbReference type="GO" id="GO:0005743">
    <property type="term" value="C:mitochondrial inner membrane"/>
    <property type="evidence" value="ECO:0007669"/>
    <property type="project" value="TreeGrafter"/>
</dbReference>
<feature type="region of interest" description="Disordered" evidence="1">
    <location>
        <begin position="170"/>
        <end position="196"/>
    </location>
</feature>
<evidence type="ECO:0000313" key="3">
    <source>
        <dbReference type="Proteomes" id="UP001374579"/>
    </source>
</evidence>
<feature type="compositionally biased region" description="Polar residues" evidence="1">
    <location>
        <begin position="170"/>
        <end position="181"/>
    </location>
</feature>
<accession>A0AAN9B6R4</accession>
<comment type="caution">
    <text evidence="2">The sequence shown here is derived from an EMBL/GenBank/DDBJ whole genome shotgun (WGS) entry which is preliminary data.</text>
</comment>
<dbReference type="GO" id="GO:0043022">
    <property type="term" value="F:ribosome binding"/>
    <property type="evidence" value="ECO:0007669"/>
    <property type="project" value="TreeGrafter"/>
</dbReference>
<evidence type="ECO:0008006" key="4">
    <source>
        <dbReference type="Google" id="ProtNLM"/>
    </source>
</evidence>